<protein>
    <submittedName>
        <fullName evidence="1">Uncharacterized protein</fullName>
    </submittedName>
</protein>
<keyword evidence="2" id="KW-1185">Reference proteome</keyword>
<proteinExistence type="predicted"/>
<evidence type="ECO:0000313" key="1">
    <source>
        <dbReference type="EMBL" id="KAK8599928.1"/>
    </source>
</evidence>
<accession>A0ABR2GAR6</accession>
<evidence type="ECO:0000313" key="2">
    <source>
        <dbReference type="Proteomes" id="UP001472677"/>
    </source>
</evidence>
<dbReference type="Proteomes" id="UP001472677">
    <property type="component" value="Unassembled WGS sequence"/>
</dbReference>
<organism evidence="1 2">
    <name type="scientific">Hibiscus sabdariffa</name>
    <name type="common">roselle</name>
    <dbReference type="NCBI Taxonomy" id="183260"/>
    <lineage>
        <taxon>Eukaryota</taxon>
        <taxon>Viridiplantae</taxon>
        <taxon>Streptophyta</taxon>
        <taxon>Embryophyta</taxon>
        <taxon>Tracheophyta</taxon>
        <taxon>Spermatophyta</taxon>
        <taxon>Magnoliopsida</taxon>
        <taxon>eudicotyledons</taxon>
        <taxon>Gunneridae</taxon>
        <taxon>Pentapetalae</taxon>
        <taxon>rosids</taxon>
        <taxon>malvids</taxon>
        <taxon>Malvales</taxon>
        <taxon>Malvaceae</taxon>
        <taxon>Malvoideae</taxon>
        <taxon>Hibiscus</taxon>
    </lineage>
</organism>
<name>A0ABR2GAR6_9ROSI</name>
<gene>
    <name evidence="1" type="ORF">V6N12_049794</name>
</gene>
<reference evidence="1 2" key="1">
    <citation type="journal article" date="2024" name="G3 (Bethesda)">
        <title>Genome assembly of Hibiscus sabdariffa L. provides insights into metabolisms of medicinal natural products.</title>
        <authorList>
            <person name="Kim T."/>
        </authorList>
    </citation>
    <scope>NUCLEOTIDE SEQUENCE [LARGE SCALE GENOMIC DNA]</scope>
    <source>
        <strain evidence="1">TK-2024</strain>
        <tissue evidence="1">Old leaves</tissue>
    </source>
</reference>
<sequence length="175" mass="19360">MGEKWVEVIDELRSKFSGPGNKPNSNTLEVSLKHGELISSRALKDIRDMSFVQPSGVNGQQKSIKVKGIFIESVPKSINGAKRFDQYRVCCSPTPDHEGKVFRPGSLLEAGLAELMLLDLDDGGTFLELDRAANLFVKLSFGFVDRTDNLKAVRCIIEGAHHVVVFLAWLFSVLI</sequence>
<comment type="caution">
    <text evidence="1">The sequence shown here is derived from an EMBL/GenBank/DDBJ whole genome shotgun (WGS) entry which is preliminary data.</text>
</comment>
<dbReference type="EMBL" id="JBBPBM010000001">
    <property type="protein sequence ID" value="KAK8599928.1"/>
    <property type="molecule type" value="Genomic_DNA"/>
</dbReference>